<evidence type="ECO:0000313" key="1">
    <source>
        <dbReference type="EMBL" id="KUJ07534.1"/>
    </source>
</evidence>
<name>A0A132B6M4_MOLSC</name>
<feature type="non-terminal residue" evidence="1">
    <location>
        <position position="1"/>
    </location>
</feature>
<dbReference type="KEGG" id="psco:LY89DRAFT_660287"/>
<dbReference type="InParanoid" id="A0A132B6M4"/>
<proteinExistence type="predicted"/>
<dbReference type="GeneID" id="28822270"/>
<dbReference type="EMBL" id="KQ947439">
    <property type="protein sequence ID" value="KUJ07534.1"/>
    <property type="molecule type" value="Genomic_DNA"/>
</dbReference>
<dbReference type="RefSeq" id="XP_018061889.1">
    <property type="nucleotide sequence ID" value="XM_018212544.1"/>
</dbReference>
<dbReference type="AlphaFoldDB" id="A0A132B6M4"/>
<keyword evidence="2" id="KW-1185">Reference proteome</keyword>
<sequence length="80" mass="9478">LFKAWPELLLDVDDATSTDWNGSYPWDDENRPRYVEEELSLNQAWETQILASRDLNSIKIAAKNNCFRSIVELDHLRRRK</sequence>
<protein>
    <submittedName>
        <fullName evidence="1">Uncharacterized protein</fullName>
    </submittedName>
</protein>
<organism evidence="1 2">
    <name type="scientific">Mollisia scopiformis</name>
    <name type="common">Conifer needle endophyte fungus</name>
    <name type="synonym">Phialocephala scopiformis</name>
    <dbReference type="NCBI Taxonomy" id="149040"/>
    <lineage>
        <taxon>Eukaryota</taxon>
        <taxon>Fungi</taxon>
        <taxon>Dikarya</taxon>
        <taxon>Ascomycota</taxon>
        <taxon>Pezizomycotina</taxon>
        <taxon>Leotiomycetes</taxon>
        <taxon>Helotiales</taxon>
        <taxon>Mollisiaceae</taxon>
        <taxon>Mollisia</taxon>
    </lineage>
</organism>
<evidence type="ECO:0000313" key="2">
    <source>
        <dbReference type="Proteomes" id="UP000070700"/>
    </source>
</evidence>
<gene>
    <name evidence="1" type="ORF">LY89DRAFT_660287</name>
</gene>
<accession>A0A132B6M4</accession>
<reference evidence="1 2" key="1">
    <citation type="submission" date="2015-10" db="EMBL/GenBank/DDBJ databases">
        <title>Full genome of DAOMC 229536 Phialocephala scopiformis, a fungal endophyte of spruce producing the potent anti-insectan compound rugulosin.</title>
        <authorList>
            <consortium name="DOE Joint Genome Institute"/>
            <person name="Walker A.K."/>
            <person name="Frasz S.L."/>
            <person name="Seifert K.A."/>
            <person name="Miller J.D."/>
            <person name="Mondo S.J."/>
            <person name="Labutti K."/>
            <person name="Lipzen A."/>
            <person name="Dockter R."/>
            <person name="Kennedy M."/>
            <person name="Grigoriev I.V."/>
            <person name="Spatafora J.W."/>
        </authorList>
    </citation>
    <scope>NUCLEOTIDE SEQUENCE [LARGE SCALE GENOMIC DNA]</scope>
    <source>
        <strain evidence="1 2">CBS 120377</strain>
    </source>
</reference>
<dbReference type="Proteomes" id="UP000070700">
    <property type="component" value="Unassembled WGS sequence"/>
</dbReference>